<dbReference type="SUPFAM" id="SSF47576">
    <property type="entry name" value="Calponin-homology domain, CH-domain"/>
    <property type="match status" value="1"/>
</dbReference>
<dbReference type="Proteomes" id="UP000030746">
    <property type="component" value="Unassembled WGS sequence"/>
</dbReference>
<organism evidence="2 3">
    <name type="scientific">Lottia gigantea</name>
    <name type="common">Giant owl limpet</name>
    <dbReference type="NCBI Taxonomy" id="225164"/>
    <lineage>
        <taxon>Eukaryota</taxon>
        <taxon>Metazoa</taxon>
        <taxon>Spiralia</taxon>
        <taxon>Lophotrochozoa</taxon>
        <taxon>Mollusca</taxon>
        <taxon>Gastropoda</taxon>
        <taxon>Patellogastropoda</taxon>
        <taxon>Lottioidea</taxon>
        <taxon>Lottiidae</taxon>
        <taxon>Lottia</taxon>
    </lineage>
</organism>
<dbReference type="GO" id="GO:0051015">
    <property type="term" value="F:actin filament binding"/>
    <property type="evidence" value="ECO:0007669"/>
    <property type="project" value="TreeGrafter"/>
</dbReference>
<dbReference type="OrthoDB" id="2250192at2759"/>
<dbReference type="SMART" id="SM00033">
    <property type="entry name" value="CH"/>
    <property type="match status" value="1"/>
</dbReference>
<dbReference type="CTD" id="20251407"/>
<dbReference type="GO" id="GO:0008093">
    <property type="term" value="F:cytoskeletal anchor activity"/>
    <property type="evidence" value="ECO:0007669"/>
    <property type="project" value="TreeGrafter"/>
</dbReference>
<name>V4AUG9_LOTGI</name>
<dbReference type="PANTHER" id="PTHR46756">
    <property type="entry name" value="TRANSGELIN"/>
    <property type="match status" value="1"/>
</dbReference>
<dbReference type="HOGENOM" id="CLU_1699499_0_0_1"/>
<dbReference type="Gene3D" id="1.10.418.10">
    <property type="entry name" value="Calponin-like domain"/>
    <property type="match status" value="1"/>
</dbReference>
<dbReference type="RefSeq" id="XP_009050727.1">
    <property type="nucleotide sequence ID" value="XM_009052479.1"/>
</dbReference>
<dbReference type="GO" id="GO:0051764">
    <property type="term" value="P:actin crosslink formation"/>
    <property type="evidence" value="ECO:0007669"/>
    <property type="project" value="TreeGrafter"/>
</dbReference>
<accession>V4AUG9</accession>
<evidence type="ECO:0000259" key="1">
    <source>
        <dbReference type="PROSITE" id="PS50021"/>
    </source>
</evidence>
<dbReference type="KEGG" id="lgi:LOTGIDRAFT_57760"/>
<dbReference type="Pfam" id="PF00307">
    <property type="entry name" value="CH"/>
    <property type="match status" value="1"/>
</dbReference>
<dbReference type="GO" id="GO:0005884">
    <property type="term" value="C:actin filament"/>
    <property type="evidence" value="ECO:0007669"/>
    <property type="project" value="TreeGrafter"/>
</dbReference>
<sequence length="148" mass="17060">EQSLVPLKEDICQWLAKTLEIDISPKTFLDVLDNGVYLCKLVNIIQKKAEEGIKIGKFKEKLPNCKVRCKERASSGSWFARDNTSNFINWCREYGIHDDCLFEAEDLVAHKQEKPIIVCLMELARVGYKFGLEPPTLIKLEKEIETEQ</sequence>
<dbReference type="InterPro" id="IPR001715">
    <property type="entry name" value="CH_dom"/>
</dbReference>
<dbReference type="PROSITE" id="PS50021">
    <property type="entry name" value="CH"/>
    <property type="match status" value="1"/>
</dbReference>
<dbReference type="InterPro" id="IPR036872">
    <property type="entry name" value="CH_dom_sf"/>
</dbReference>
<evidence type="ECO:0000313" key="2">
    <source>
        <dbReference type="EMBL" id="ESO98580.1"/>
    </source>
</evidence>
<feature type="non-terminal residue" evidence="2">
    <location>
        <position position="148"/>
    </location>
</feature>
<gene>
    <name evidence="2" type="ORF">LOTGIDRAFT_57760</name>
</gene>
<dbReference type="STRING" id="225164.V4AUG9"/>
<feature type="domain" description="Calponin-homology (CH)" evidence="1">
    <location>
        <begin position="5"/>
        <end position="128"/>
    </location>
</feature>
<evidence type="ECO:0000313" key="3">
    <source>
        <dbReference type="Proteomes" id="UP000030746"/>
    </source>
</evidence>
<dbReference type="CDD" id="cd21204">
    <property type="entry name" value="CH_GAS2-like"/>
    <property type="match status" value="1"/>
</dbReference>
<dbReference type="OMA" id="HSAPCIM"/>
<feature type="non-terminal residue" evidence="2">
    <location>
        <position position="1"/>
    </location>
</feature>
<dbReference type="AlphaFoldDB" id="V4AUG9"/>
<keyword evidence="3" id="KW-1185">Reference proteome</keyword>
<protein>
    <recommendedName>
        <fullName evidence="1">Calponin-homology (CH) domain-containing protein</fullName>
    </recommendedName>
</protein>
<dbReference type="GeneID" id="20251407"/>
<reference evidence="2 3" key="1">
    <citation type="journal article" date="2013" name="Nature">
        <title>Insights into bilaterian evolution from three spiralian genomes.</title>
        <authorList>
            <person name="Simakov O."/>
            <person name="Marletaz F."/>
            <person name="Cho S.J."/>
            <person name="Edsinger-Gonzales E."/>
            <person name="Havlak P."/>
            <person name="Hellsten U."/>
            <person name="Kuo D.H."/>
            <person name="Larsson T."/>
            <person name="Lv J."/>
            <person name="Arendt D."/>
            <person name="Savage R."/>
            <person name="Osoegawa K."/>
            <person name="de Jong P."/>
            <person name="Grimwood J."/>
            <person name="Chapman J.A."/>
            <person name="Shapiro H."/>
            <person name="Aerts A."/>
            <person name="Otillar R.P."/>
            <person name="Terry A.Y."/>
            <person name="Boore J.L."/>
            <person name="Grigoriev I.V."/>
            <person name="Lindberg D.R."/>
            <person name="Seaver E.C."/>
            <person name="Weisblat D.A."/>
            <person name="Putnam N.H."/>
            <person name="Rokhsar D.S."/>
        </authorList>
    </citation>
    <scope>NUCLEOTIDE SEQUENCE [LARGE SCALE GENOMIC DNA]</scope>
</reference>
<proteinExistence type="predicted"/>
<dbReference type="EMBL" id="KB201239">
    <property type="protein sequence ID" value="ESO98580.1"/>
    <property type="molecule type" value="Genomic_DNA"/>
</dbReference>
<dbReference type="PANTHER" id="PTHR46756:SF13">
    <property type="entry name" value="GROWTH ARREST-SPECIFIC PROTEIN 2"/>
    <property type="match status" value="1"/>
</dbReference>